<evidence type="ECO:0000256" key="1">
    <source>
        <dbReference type="ARBA" id="ARBA00004604"/>
    </source>
</evidence>
<dbReference type="PROSITE" id="PS51358">
    <property type="entry name" value="NOP"/>
    <property type="match status" value="1"/>
</dbReference>
<evidence type="ECO:0000256" key="6">
    <source>
        <dbReference type="SAM" id="MobiDB-lite"/>
    </source>
</evidence>
<comment type="subcellular location">
    <subcellularLocation>
        <location evidence="1">Nucleus</location>
        <location evidence="1">Nucleolus</location>
    </subcellularLocation>
</comment>
<dbReference type="InterPro" id="IPR045056">
    <property type="entry name" value="Nop56/Nop58"/>
</dbReference>
<dbReference type="EMBL" id="GL984229">
    <property type="protein sequence ID" value="EGR28583.1"/>
    <property type="molecule type" value="Genomic_DNA"/>
</dbReference>
<dbReference type="Pfam" id="PF08156">
    <property type="entry name" value="NOP5NT"/>
    <property type="match status" value="1"/>
</dbReference>
<keyword evidence="9" id="KW-1185">Reference proteome</keyword>
<dbReference type="FunFam" id="1.10.246.90:FF:000001">
    <property type="entry name" value="Nucleolar protein 56"/>
    <property type="match status" value="1"/>
</dbReference>
<dbReference type="SMART" id="SM00931">
    <property type="entry name" value="NOSIC"/>
    <property type="match status" value="1"/>
</dbReference>
<dbReference type="GO" id="GO:0032040">
    <property type="term" value="C:small-subunit processome"/>
    <property type="evidence" value="ECO:0007669"/>
    <property type="project" value="InterPro"/>
</dbReference>
<dbReference type="GO" id="GO:0042254">
    <property type="term" value="P:ribosome biogenesis"/>
    <property type="evidence" value="ECO:0007669"/>
    <property type="project" value="UniProtKB-KW"/>
</dbReference>
<dbReference type="STRING" id="857967.G0R1T1"/>
<dbReference type="RefSeq" id="XP_004029819.1">
    <property type="nucleotide sequence ID" value="XM_004029771.1"/>
</dbReference>
<dbReference type="eggNOG" id="KOG2573">
    <property type="taxonomic scope" value="Eukaryota"/>
</dbReference>
<proteinExistence type="inferred from homology"/>
<sequence length="487" mass="55524">MVLYLINESAIGFSLFEVKEFDEASAKLKQVQKQIQNLASFNQMCRLKAFYAFPNAETARNNAQNIGLGELTEELKTFIEENVPKTKKKNKVQLAVMDLKLAQKVTDQLQYECITSDVIFELFRGIRANLTQILKNEDFKEEDLVKAQLGLAHSWSRNRIQFDVKRQDKPIINCIAVLEQLDKDINTLCMRIREWYGWHFPELSKIVTDNEIYTRLVQLIGHKSNANDANITQIEEIVIDGDIAQQVVDSSKSSMGQDLSEMDNTCLNELSGKIIKLIEFRKGIQGYLKSRMDNVAPNLTGLIGEQLGAKLIAHSGGLSNLVKYPASTIQILGAEKALFQALKKKANTPKYGLLYHSSFIQKANGKDKGKISRYLANKCSLASRLDYFLIQPTNKFGDKMKDQIEDRLTFLTSGGQTKKNDDVMNQVLQELKDENLYVENIDDLGKKKSKKDKQLKKKSKVKVQELEEEIEQEQPEKKKKKKKNKSE</sequence>
<feature type="compositionally biased region" description="Basic residues" evidence="6">
    <location>
        <begin position="477"/>
        <end position="487"/>
    </location>
</feature>
<dbReference type="PANTHER" id="PTHR10894">
    <property type="entry name" value="NUCLEOLAR PROTEIN 5 NUCLEOLAR PROTEIN NOP5 NOP58"/>
    <property type="match status" value="1"/>
</dbReference>
<dbReference type="AlphaFoldDB" id="G0R1T1"/>
<dbReference type="PANTHER" id="PTHR10894:SF0">
    <property type="entry name" value="NUCLEOLAR PROTEIN 56"/>
    <property type="match status" value="1"/>
</dbReference>
<dbReference type="GeneID" id="14904648"/>
<evidence type="ECO:0000256" key="3">
    <source>
        <dbReference type="ARBA" id="ARBA00022517"/>
    </source>
</evidence>
<dbReference type="InterPro" id="IPR002687">
    <property type="entry name" value="Nop_dom"/>
</dbReference>
<dbReference type="GO" id="GO:0030515">
    <property type="term" value="F:snoRNA binding"/>
    <property type="evidence" value="ECO:0007669"/>
    <property type="project" value="InterPro"/>
</dbReference>
<dbReference type="FunCoup" id="G0R1T1">
    <property type="interactions" value="466"/>
</dbReference>
<dbReference type="Pfam" id="PF01798">
    <property type="entry name" value="Nop"/>
    <property type="match status" value="1"/>
</dbReference>
<dbReference type="InParanoid" id="G0R1T1"/>
<dbReference type="InterPro" id="IPR042239">
    <property type="entry name" value="Nop_C"/>
</dbReference>
<dbReference type="GO" id="GO:0031428">
    <property type="term" value="C:box C/D methylation guide snoRNP complex"/>
    <property type="evidence" value="ECO:0007669"/>
    <property type="project" value="InterPro"/>
</dbReference>
<evidence type="ECO:0000256" key="4">
    <source>
        <dbReference type="ARBA" id="ARBA00023242"/>
    </source>
</evidence>
<evidence type="ECO:0000256" key="5">
    <source>
        <dbReference type="ARBA" id="ARBA00040742"/>
    </source>
</evidence>
<evidence type="ECO:0000259" key="7">
    <source>
        <dbReference type="PROSITE" id="PS51358"/>
    </source>
</evidence>
<organism evidence="8 9">
    <name type="scientific">Ichthyophthirius multifiliis</name>
    <name type="common">White spot disease agent</name>
    <name type="synonym">Ich</name>
    <dbReference type="NCBI Taxonomy" id="5932"/>
    <lineage>
        <taxon>Eukaryota</taxon>
        <taxon>Sar</taxon>
        <taxon>Alveolata</taxon>
        <taxon>Ciliophora</taxon>
        <taxon>Intramacronucleata</taxon>
        <taxon>Oligohymenophorea</taxon>
        <taxon>Hymenostomatida</taxon>
        <taxon>Ophryoglenina</taxon>
        <taxon>Ichthyophthirius</taxon>
    </lineage>
</organism>
<evidence type="ECO:0000313" key="8">
    <source>
        <dbReference type="EMBL" id="EGR28583.1"/>
    </source>
</evidence>
<keyword evidence="3" id="KW-0690">Ribosome biogenesis</keyword>
<feature type="region of interest" description="Disordered" evidence="6">
    <location>
        <begin position="446"/>
        <end position="487"/>
    </location>
</feature>
<dbReference type="InterPro" id="IPR036070">
    <property type="entry name" value="Nop_dom_sf"/>
</dbReference>
<dbReference type="OrthoDB" id="6780543at2759"/>
<dbReference type="Proteomes" id="UP000008983">
    <property type="component" value="Unassembled WGS sequence"/>
</dbReference>
<feature type="compositionally biased region" description="Basic residues" evidence="6">
    <location>
        <begin position="447"/>
        <end position="461"/>
    </location>
</feature>
<accession>G0R1T1</accession>
<evidence type="ECO:0000313" key="9">
    <source>
        <dbReference type="Proteomes" id="UP000008983"/>
    </source>
</evidence>
<dbReference type="InterPro" id="IPR012976">
    <property type="entry name" value="NOSIC"/>
</dbReference>
<reference evidence="8 9" key="1">
    <citation type="submission" date="2011-07" db="EMBL/GenBank/DDBJ databases">
        <authorList>
            <person name="Coyne R."/>
            <person name="Brami D."/>
            <person name="Johnson J."/>
            <person name="Hostetler J."/>
            <person name="Hannick L."/>
            <person name="Clark T."/>
            <person name="Cassidy-Hanley D."/>
            <person name="Inman J."/>
        </authorList>
    </citation>
    <scope>NUCLEOTIDE SEQUENCE [LARGE SCALE GENOMIC DNA]</scope>
    <source>
        <strain evidence="8 9">G5</strain>
    </source>
</reference>
<protein>
    <recommendedName>
        <fullName evidence="5">Nucleolar protein 56</fullName>
    </recommendedName>
</protein>
<gene>
    <name evidence="8" type="ORF">IMG5_172570</name>
</gene>
<name>G0R1T1_ICHMU</name>
<dbReference type="Gene3D" id="1.10.287.4070">
    <property type="match status" value="1"/>
</dbReference>
<dbReference type="InterPro" id="IPR012974">
    <property type="entry name" value="NOP58/56_N"/>
</dbReference>
<feature type="domain" description="Nop" evidence="7">
    <location>
        <begin position="295"/>
        <end position="413"/>
    </location>
</feature>
<keyword evidence="4" id="KW-0539">Nucleus</keyword>
<dbReference type="SUPFAM" id="SSF89124">
    <property type="entry name" value="Nop domain"/>
    <property type="match status" value="1"/>
</dbReference>
<dbReference type="Gene3D" id="1.10.246.90">
    <property type="entry name" value="Nop domain"/>
    <property type="match status" value="1"/>
</dbReference>
<comment type="similarity">
    <text evidence="2">Belongs to the NOP5/NOP56 family.</text>
</comment>
<evidence type="ECO:0000256" key="2">
    <source>
        <dbReference type="ARBA" id="ARBA00009211"/>
    </source>
</evidence>
<dbReference type="OMA" id="PDNYMFA"/>